<keyword evidence="1" id="KW-0812">Transmembrane</keyword>
<feature type="transmembrane region" description="Helical" evidence="1">
    <location>
        <begin position="79"/>
        <end position="96"/>
    </location>
</feature>
<dbReference type="AlphaFoldDB" id="C7MZ81"/>
<evidence type="ECO:0000256" key="1">
    <source>
        <dbReference type="SAM" id="Phobius"/>
    </source>
</evidence>
<dbReference type="KEGG" id="svi:Svir_24540"/>
<dbReference type="HOGENOM" id="CLU_1431829_0_0_11"/>
<keyword evidence="3" id="KW-1185">Reference proteome</keyword>
<sequence length="211" mass="22635">MGSVSFLRVRALMGIPVAAAWGATAVFVLLVYPCLSRLVRLDYHRLGTGVREADLVGLLMALAMAAMVSPVGFPVPVAGWQALFFVATCWFVVNVVRSPATRNVCRHCDFHHGVSAAAMVYMLAAMPHGDGGHHSVWPMMVDPATAQTYALPAVALVCAVYFLADGAHTVWRAFRNRRTGAMLPPGVNSRFGCRVVMNFGMAGMFVAGLVP</sequence>
<protein>
    <recommendedName>
        <fullName evidence="4">DUF5134 domain-containing protein</fullName>
    </recommendedName>
</protein>
<dbReference type="InterPro" id="IPR033458">
    <property type="entry name" value="DUF5134"/>
</dbReference>
<evidence type="ECO:0008006" key="4">
    <source>
        <dbReference type="Google" id="ProtNLM"/>
    </source>
</evidence>
<dbReference type="EMBL" id="CP001683">
    <property type="protein sequence ID" value="ACU97448.1"/>
    <property type="molecule type" value="Genomic_DNA"/>
</dbReference>
<dbReference type="Pfam" id="PF17197">
    <property type="entry name" value="DUF5134"/>
    <property type="match status" value="1"/>
</dbReference>
<feature type="transmembrane region" description="Helical" evidence="1">
    <location>
        <begin position="55"/>
        <end position="73"/>
    </location>
</feature>
<dbReference type="eggNOG" id="ENOG5033TX5">
    <property type="taxonomic scope" value="Bacteria"/>
</dbReference>
<keyword evidence="1" id="KW-0472">Membrane</keyword>
<feature type="transmembrane region" description="Helical" evidence="1">
    <location>
        <begin position="149"/>
        <end position="171"/>
    </location>
</feature>
<gene>
    <name evidence="2" type="ordered locus">Svir_24540</name>
</gene>
<accession>C7MZ81</accession>
<keyword evidence="1" id="KW-1133">Transmembrane helix</keyword>
<name>C7MZ81_SACVD</name>
<organism evidence="2 3">
    <name type="scientific">Saccharomonospora viridis (strain ATCC 15386 / DSM 43017 / JCM 3036 / CCUG 5913 / NBRC 12207 / NCIMB 9602 / P101)</name>
    <name type="common">Thermoactinomyces viridis</name>
    <dbReference type="NCBI Taxonomy" id="471857"/>
    <lineage>
        <taxon>Bacteria</taxon>
        <taxon>Bacillati</taxon>
        <taxon>Actinomycetota</taxon>
        <taxon>Actinomycetes</taxon>
        <taxon>Pseudonocardiales</taxon>
        <taxon>Pseudonocardiaceae</taxon>
        <taxon>Saccharomonospora</taxon>
    </lineage>
</organism>
<dbReference type="Proteomes" id="UP000000841">
    <property type="component" value="Chromosome"/>
</dbReference>
<reference evidence="2 3" key="1">
    <citation type="journal article" date="2009" name="Stand. Genomic Sci.">
        <title>Complete genome sequence of Saccharomonospora viridis type strain (P101).</title>
        <authorList>
            <person name="Pati A."/>
            <person name="Sikorski J."/>
            <person name="Nolan M."/>
            <person name="Lapidus A."/>
            <person name="Copeland A."/>
            <person name="Glavina Del Rio T."/>
            <person name="Lucas S."/>
            <person name="Chen F."/>
            <person name="Tice H."/>
            <person name="Pitluck S."/>
            <person name="Cheng J.F."/>
            <person name="Chertkov O."/>
            <person name="Brettin T."/>
            <person name="Han C."/>
            <person name="Detter J.C."/>
            <person name="Kuske C."/>
            <person name="Bruce D."/>
            <person name="Goodwin L."/>
            <person name="Chain P."/>
            <person name="D'haeseleer P."/>
            <person name="Chen A."/>
            <person name="Palaniappan K."/>
            <person name="Ivanova N."/>
            <person name="Mavromatis K."/>
            <person name="Mikhailova N."/>
            <person name="Rohde M."/>
            <person name="Tindall B.J."/>
            <person name="Goker M."/>
            <person name="Bristow J."/>
            <person name="Eisen J.A."/>
            <person name="Markowitz V."/>
            <person name="Hugenholtz P."/>
            <person name="Kyrpides N.C."/>
            <person name="Klenk H.P."/>
        </authorList>
    </citation>
    <scope>NUCLEOTIDE SEQUENCE [LARGE SCALE GENOMIC DNA]</scope>
    <source>
        <strain evidence="3">ATCC 15386 / DSM 43017 / JCM 3036 / NBRC 12207 / P101</strain>
    </source>
</reference>
<proteinExistence type="predicted"/>
<evidence type="ECO:0000313" key="2">
    <source>
        <dbReference type="EMBL" id="ACU97448.1"/>
    </source>
</evidence>
<feature type="transmembrane region" description="Helical" evidence="1">
    <location>
        <begin position="191"/>
        <end position="210"/>
    </location>
</feature>
<feature type="transmembrane region" description="Helical" evidence="1">
    <location>
        <begin position="12"/>
        <end position="35"/>
    </location>
</feature>
<evidence type="ECO:0000313" key="3">
    <source>
        <dbReference type="Proteomes" id="UP000000841"/>
    </source>
</evidence>
<feature type="transmembrane region" description="Helical" evidence="1">
    <location>
        <begin position="108"/>
        <end position="129"/>
    </location>
</feature>